<reference evidence="3 4" key="1">
    <citation type="submission" date="2019-07" db="EMBL/GenBank/DDBJ databases">
        <title>Finished genome of Venturia effusa.</title>
        <authorList>
            <person name="Young C.A."/>
            <person name="Cox M.P."/>
            <person name="Ganley A.R.D."/>
            <person name="David W.J."/>
        </authorList>
    </citation>
    <scope>NUCLEOTIDE SEQUENCE [LARGE SCALE GENOMIC DNA]</scope>
    <source>
        <strain evidence="4">albino</strain>
    </source>
</reference>
<protein>
    <submittedName>
        <fullName evidence="3">Uncharacterized protein</fullName>
    </submittedName>
</protein>
<evidence type="ECO:0000256" key="2">
    <source>
        <dbReference type="ARBA" id="ARBA00023157"/>
    </source>
</evidence>
<dbReference type="InterPro" id="IPR029058">
    <property type="entry name" value="AB_hydrolase_fold"/>
</dbReference>
<dbReference type="Pfam" id="PF01083">
    <property type="entry name" value="Cutinase"/>
    <property type="match status" value="1"/>
</dbReference>
<sequence length="214" mass="22099">MTSLNTCTGPIDLIKRVKERVDACPGIKLALGGHSQGGAVVAVATPQIPQKYLSSIVAITMFGSPPCSDLTKSSIAGVKELGTRCKSFCNKGDTICDSSGPMGNGGPRAKCVIKQQIRGLSAPGDISINQGTMYPSFAAPPPLNESEVLELKRLNKQAAATCGEDERGHVSKGGGGMAAHMAYNIDGYYVAAASCYIAKQYKASSGAAAQKANT</sequence>
<evidence type="ECO:0000313" key="4">
    <source>
        <dbReference type="Proteomes" id="UP000316270"/>
    </source>
</evidence>
<dbReference type="OrthoDB" id="3907628at2759"/>
<dbReference type="InterPro" id="IPR000675">
    <property type="entry name" value="Cutinase/axe"/>
</dbReference>
<dbReference type="SUPFAM" id="SSF53474">
    <property type="entry name" value="alpha/beta-Hydrolases"/>
    <property type="match status" value="1"/>
</dbReference>
<dbReference type="STRING" id="50376.A0A517LJM8"/>
<dbReference type="PANTHER" id="PTHR33630:SF9">
    <property type="entry name" value="CUTINASE 4"/>
    <property type="match status" value="1"/>
</dbReference>
<evidence type="ECO:0000313" key="3">
    <source>
        <dbReference type="EMBL" id="QDS75843.1"/>
    </source>
</evidence>
<dbReference type="PANTHER" id="PTHR33630">
    <property type="entry name" value="CUTINASE RV1984C-RELATED-RELATED"/>
    <property type="match status" value="1"/>
</dbReference>
<dbReference type="AlphaFoldDB" id="A0A517LJM8"/>
<keyword evidence="1" id="KW-0378">Hydrolase</keyword>
<dbReference type="Proteomes" id="UP000316270">
    <property type="component" value="Chromosome 14"/>
</dbReference>
<evidence type="ECO:0000256" key="1">
    <source>
        <dbReference type="ARBA" id="ARBA00022801"/>
    </source>
</evidence>
<gene>
    <name evidence="3" type="ORF">FKW77_001321</name>
</gene>
<accession>A0A517LJM8</accession>
<dbReference type="EMBL" id="CP042198">
    <property type="protein sequence ID" value="QDS75843.1"/>
    <property type="molecule type" value="Genomic_DNA"/>
</dbReference>
<organism evidence="3 4">
    <name type="scientific">Venturia effusa</name>
    <dbReference type="NCBI Taxonomy" id="50376"/>
    <lineage>
        <taxon>Eukaryota</taxon>
        <taxon>Fungi</taxon>
        <taxon>Dikarya</taxon>
        <taxon>Ascomycota</taxon>
        <taxon>Pezizomycotina</taxon>
        <taxon>Dothideomycetes</taxon>
        <taxon>Pleosporomycetidae</taxon>
        <taxon>Venturiales</taxon>
        <taxon>Venturiaceae</taxon>
        <taxon>Venturia</taxon>
    </lineage>
</organism>
<name>A0A517LJM8_9PEZI</name>
<proteinExistence type="predicted"/>
<dbReference type="GO" id="GO:0052689">
    <property type="term" value="F:carboxylic ester hydrolase activity"/>
    <property type="evidence" value="ECO:0007669"/>
    <property type="project" value="UniProtKB-ARBA"/>
</dbReference>
<keyword evidence="2" id="KW-1015">Disulfide bond</keyword>
<dbReference type="Gene3D" id="3.40.50.1820">
    <property type="entry name" value="alpha/beta hydrolase"/>
    <property type="match status" value="1"/>
</dbReference>
<keyword evidence="4" id="KW-1185">Reference proteome</keyword>